<comment type="caution">
    <text evidence="3">The sequence shown here is derived from an EMBL/GenBank/DDBJ whole genome shotgun (WGS) entry which is preliminary data.</text>
</comment>
<sequence>MKAAAVTAFALALCLPLAAWSAPPETGGVREEIRRDLEDARRDIRTDLAKARAELDTENLDVTNSLQANGDARRNRKAKTEPALPKAEITPQGDFLIEGEAVAIDAAQRRQLLGYRGMVIEVAKAGIDIGEVSALAAVDSVDRGVFSLMVGAMTGSLERRIERTVRNTVGPGVLLICDRMPALREAQQQLAGDLPAFRPYARLEARDAESCRNEVRREFAGR</sequence>
<keyword evidence="2" id="KW-0732">Signal</keyword>
<accession>A0ABS8UC25</accession>
<evidence type="ECO:0000313" key="4">
    <source>
        <dbReference type="Proteomes" id="UP001430360"/>
    </source>
</evidence>
<feature type="signal peptide" evidence="2">
    <location>
        <begin position="1"/>
        <end position="21"/>
    </location>
</feature>
<dbReference type="EMBL" id="JAJQKU010000002">
    <property type="protein sequence ID" value="MCD9096281.1"/>
    <property type="molecule type" value="Genomic_DNA"/>
</dbReference>
<proteinExistence type="predicted"/>
<evidence type="ECO:0000256" key="1">
    <source>
        <dbReference type="SAM" id="MobiDB-lite"/>
    </source>
</evidence>
<evidence type="ECO:0000313" key="3">
    <source>
        <dbReference type="EMBL" id="MCD9096281.1"/>
    </source>
</evidence>
<organism evidence="3 4">
    <name type="scientific">Luteimonas fraxinea</name>
    <dbReference type="NCBI Taxonomy" id="2901869"/>
    <lineage>
        <taxon>Bacteria</taxon>
        <taxon>Pseudomonadati</taxon>
        <taxon>Pseudomonadota</taxon>
        <taxon>Gammaproteobacteria</taxon>
        <taxon>Lysobacterales</taxon>
        <taxon>Lysobacteraceae</taxon>
        <taxon>Luteimonas</taxon>
    </lineage>
</organism>
<feature type="chain" id="PRO_5045522856" evidence="2">
    <location>
        <begin position="22"/>
        <end position="222"/>
    </location>
</feature>
<gene>
    <name evidence="3" type="ORF">LTT95_04935</name>
</gene>
<protein>
    <submittedName>
        <fullName evidence="3">Uncharacterized protein</fullName>
    </submittedName>
</protein>
<name>A0ABS8UC25_9GAMM</name>
<reference evidence="3" key="1">
    <citation type="submission" date="2021-12" db="EMBL/GenBank/DDBJ databases">
        <authorList>
            <person name="Ulrich A."/>
        </authorList>
    </citation>
    <scope>NUCLEOTIDE SEQUENCE</scope>
    <source>
        <strain evidence="3">A1P009</strain>
    </source>
</reference>
<reference evidence="3" key="2">
    <citation type="journal article" date="2022" name="Syst. Appl. Microbiol.">
        <title>Physiological and genomic characterisation of Luteimonas fraxinea sp. nov., a bacterial species associated with trees tolerant to ash dieback.</title>
        <authorList>
            <person name="Ulrich K."/>
            <person name="Becker R."/>
            <person name="Behrendt U."/>
            <person name="Kube M."/>
            <person name="Schneck V."/>
            <person name="Ulrich A."/>
        </authorList>
    </citation>
    <scope>NUCLEOTIDE SEQUENCE</scope>
    <source>
        <strain evidence="3">A1P009</strain>
    </source>
</reference>
<dbReference type="Proteomes" id="UP001430360">
    <property type="component" value="Unassembled WGS sequence"/>
</dbReference>
<dbReference type="RefSeq" id="WP_232134809.1">
    <property type="nucleotide sequence ID" value="NZ_CP089507.1"/>
</dbReference>
<evidence type="ECO:0000256" key="2">
    <source>
        <dbReference type="SAM" id="SignalP"/>
    </source>
</evidence>
<feature type="region of interest" description="Disordered" evidence="1">
    <location>
        <begin position="64"/>
        <end position="84"/>
    </location>
</feature>
<keyword evidence="4" id="KW-1185">Reference proteome</keyword>